<proteinExistence type="predicted"/>
<accession>A0A841MI11</accession>
<keyword evidence="1" id="KW-0805">Transcription regulation</keyword>
<keyword evidence="6" id="KW-1185">Reference proteome</keyword>
<dbReference type="InterPro" id="IPR029442">
    <property type="entry name" value="GyrI-like"/>
</dbReference>
<dbReference type="GO" id="GO:0003700">
    <property type="term" value="F:DNA-binding transcription factor activity"/>
    <property type="evidence" value="ECO:0007669"/>
    <property type="project" value="InterPro"/>
</dbReference>
<dbReference type="RefSeq" id="WP_221444434.1">
    <property type="nucleotide sequence ID" value="NZ_JACIJO010000001.1"/>
</dbReference>
<dbReference type="Pfam" id="PF12833">
    <property type="entry name" value="HTH_18"/>
    <property type="match status" value="1"/>
</dbReference>
<evidence type="ECO:0000259" key="4">
    <source>
        <dbReference type="PROSITE" id="PS01124"/>
    </source>
</evidence>
<keyword evidence="2" id="KW-0238">DNA-binding</keyword>
<evidence type="ECO:0000256" key="1">
    <source>
        <dbReference type="ARBA" id="ARBA00023015"/>
    </source>
</evidence>
<dbReference type="SMART" id="SM00871">
    <property type="entry name" value="AraC_E_bind"/>
    <property type="match status" value="1"/>
</dbReference>
<dbReference type="EMBL" id="JACIJO010000001">
    <property type="protein sequence ID" value="MBB6324959.1"/>
    <property type="molecule type" value="Genomic_DNA"/>
</dbReference>
<dbReference type="Gene3D" id="1.10.10.60">
    <property type="entry name" value="Homeodomain-like"/>
    <property type="match status" value="2"/>
</dbReference>
<dbReference type="Proteomes" id="UP000588604">
    <property type="component" value="Unassembled WGS sequence"/>
</dbReference>
<dbReference type="Gene3D" id="3.20.80.10">
    <property type="entry name" value="Regulatory factor, effector binding domain"/>
    <property type="match status" value="1"/>
</dbReference>
<dbReference type="InterPro" id="IPR010499">
    <property type="entry name" value="AraC_E-bd"/>
</dbReference>
<dbReference type="SMART" id="SM00342">
    <property type="entry name" value="HTH_ARAC"/>
    <property type="match status" value="1"/>
</dbReference>
<dbReference type="SUPFAM" id="SSF55136">
    <property type="entry name" value="Probable bacterial effector-binding domain"/>
    <property type="match status" value="1"/>
</dbReference>
<dbReference type="InterPro" id="IPR020449">
    <property type="entry name" value="Tscrpt_reg_AraC-type_HTH"/>
</dbReference>
<name>A0A841MI11_9BACT</name>
<dbReference type="InterPro" id="IPR018060">
    <property type="entry name" value="HTH_AraC"/>
</dbReference>
<dbReference type="InterPro" id="IPR009057">
    <property type="entry name" value="Homeodomain-like_sf"/>
</dbReference>
<dbReference type="PANTHER" id="PTHR40055">
    <property type="entry name" value="TRANSCRIPTIONAL REGULATOR YGIV-RELATED"/>
    <property type="match status" value="1"/>
</dbReference>
<feature type="domain" description="HTH araC/xylS-type" evidence="4">
    <location>
        <begin position="17"/>
        <end position="115"/>
    </location>
</feature>
<protein>
    <submittedName>
        <fullName evidence="5">AraC family transcriptional regulator</fullName>
    </submittedName>
</protein>
<dbReference type="Pfam" id="PF06445">
    <property type="entry name" value="GyrI-like"/>
    <property type="match status" value="1"/>
</dbReference>
<organism evidence="5 6">
    <name type="scientific">Algoriphagus iocasae</name>
    <dbReference type="NCBI Taxonomy" id="1836499"/>
    <lineage>
        <taxon>Bacteria</taxon>
        <taxon>Pseudomonadati</taxon>
        <taxon>Bacteroidota</taxon>
        <taxon>Cytophagia</taxon>
        <taxon>Cytophagales</taxon>
        <taxon>Cyclobacteriaceae</taxon>
        <taxon>Algoriphagus</taxon>
    </lineage>
</organism>
<dbReference type="PRINTS" id="PR00032">
    <property type="entry name" value="HTHARAC"/>
</dbReference>
<dbReference type="PANTHER" id="PTHR40055:SF2">
    <property type="entry name" value="DNA GYRASE INHIBITOR"/>
    <property type="match status" value="1"/>
</dbReference>
<keyword evidence="3" id="KW-0804">Transcription</keyword>
<dbReference type="InterPro" id="IPR011256">
    <property type="entry name" value="Reg_factor_effector_dom_sf"/>
</dbReference>
<sequence length="305" mass="35718">MTITDKEIHTDYKNRINRVFEFIDDNLDSDLSLNIVSEIAFFSPFHFHRVFKFITAETLNKYVTRRKIEKSALDLLHKNITTTEIAHKYGFSDNSSFSRAFKKYYGISPTEFRKQNPNRHSKISQLQSKNGQDYPDYDKYICIIDNLKNWIKMNAKIEIKEMPKMDLAYVSSIGSQNLENAYRKLIQWATPQGLMNDQTKMVRIYHDSFKVTEASKVRMSASILLNKPVKTDGEIGLTAIEAGKFIVGNFEIGLNEFEKSWTGLFLWMNENGYKKADRNPFEIYHNNFNEHPERKAIVDFYIPIE</sequence>
<gene>
    <name evidence="5" type="ORF">FHS59_000574</name>
</gene>
<dbReference type="AlphaFoldDB" id="A0A841MI11"/>
<comment type="caution">
    <text evidence="5">The sequence shown here is derived from an EMBL/GenBank/DDBJ whole genome shotgun (WGS) entry which is preliminary data.</text>
</comment>
<dbReference type="GO" id="GO:0043565">
    <property type="term" value="F:sequence-specific DNA binding"/>
    <property type="evidence" value="ECO:0007669"/>
    <property type="project" value="InterPro"/>
</dbReference>
<dbReference type="InterPro" id="IPR050908">
    <property type="entry name" value="SmbC-like"/>
</dbReference>
<evidence type="ECO:0000256" key="2">
    <source>
        <dbReference type="ARBA" id="ARBA00023125"/>
    </source>
</evidence>
<dbReference type="SUPFAM" id="SSF46689">
    <property type="entry name" value="Homeodomain-like"/>
    <property type="match status" value="2"/>
</dbReference>
<dbReference type="PROSITE" id="PS01124">
    <property type="entry name" value="HTH_ARAC_FAMILY_2"/>
    <property type="match status" value="1"/>
</dbReference>
<reference evidence="5 6" key="1">
    <citation type="submission" date="2020-08" db="EMBL/GenBank/DDBJ databases">
        <title>Genomic Encyclopedia of Type Strains, Phase IV (KMG-IV): sequencing the most valuable type-strain genomes for metagenomic binning, comparative biology and taxonomic classification.</title>
        <authorList>
            <person name="Goeker M."/>
        </authorList>
    </citation>
    <scope>NUCLEOTIDE SEQUENCE [LARGE SCALE GENOMIC DNA]</scope>
    <source>
        <strain evidence="5 6">DSM 102044</strain>
    </source>
</reference>
<evidence type="ECO:0000313" key="5">
    <source>
        <dbReference type="EMBL" id="MBB6324959.1"/>
    </source>
</evidence>
<evidence type="ECO:0000256" key="3">
    <source>
        <dbReference type="ARBA" id="ARBA00023163"/>
    </source>
</evidence>
<evidence type="ECO:0000313" key="6">
    <source>
        <dbReference type="Proteomes" id="UP000588604"/>
    </source>
</evidence>